<organism evidence="19 20">
    <name type="scientific">Panagrellus redivivus</name>
    <name type="common">Microworm</name>
    <dbReference type="NCBI Taxonomy" id="6233"/>
    <lineage>
        <taxon>Eukaryota</taxon>
        <taxon>Metazoa</taxon>
        <taxon>Ecdysozoa</taxon>
        <taxon>Nematoda</taxon>
        <taxon>Chromadorea</taxon>
        <taxon>Rhabditida</taxon>
        <taxon>Tylenchina</taxon>
        <taxon>Panagrolaimomorpha</taxon>
        <taxon>Panagrolaimoidea</taxon>
        <taxon>Panagrolaimidae</taxon>
        <taxon>Panagrellus</taxon>
    </lineage>
</organism>
<dbReference type="Pfam" id="PF07714">
    <property type="entry name" value="PK_Tyr_Ser-Thr"/>
    <property type="match status" value="1"/>
</dbReference>
<dbReference type="WBParaSite" id="Pan_g3662.t1">
    <property type="protein sequence ID" value="Pan_g3662.t1"/>
    <property type="gene ID" value="Pan_g3662"/>
</dbReference>
<dbReference type="Pfam" id="PF00017">
    <property type="entry name" value="SH2"/>
    <property type="match status" value="1"/>
</dbReference>
<dbReference type="SUPFAM" id="SSF56112">
    <property type="entry name" value="Protein kinase-like (PK-like)"/>
    <property type="match status" value="1"/>
</dbReference>
<keyword evidence="19" id="KW-1185">Reference proteome</keyword>
<dbReference type="PANTHER" id="PTHR24418">
    <property type="entry name" value="TYROSINE-PROTEIN KINASE"/>
    <property type="match status" value="1"/>
</dbReference>
<keyword evidence="1 12" id="KW-0728">SH3 domain</keyword>
<comment type="catalytic activity">
    <reaction evidence="9 14">
        <text>L-tyrosyl-[protein] + ATP = O-phospho-L-tyrosyl-[protein] + ADP + H(+)</text>
        <dbReference type="Rhea" id="RHEA:10596"/>
        <dbReference type="Rhea" id="RHEA-COMP:10136"/>
        <dbReference type="Rhea" id="RHEA-COMP:20101"/>
        <dbReference type="ChEBI" id="CHEBI:15378"/>
        <dbReference type="ChEBI" id="CHEBI:30616"/>
        <dbReference type="ChEBI" id="CHEBI:46858"/>
        <dbReference type="ChEBI" id="CHEBI:61978"/>
        <dbReference type="ChEBI" id="CHEBI:456216"/>
        <dbReference type="EC" id="2.7.10.2"/>
    </reaction>
</comment>
<evidence type="ECO:0000256" key="6">
    <source>
        <dbReference type="ARBA" id="ARBA00022840"/>
    </source>
</evidence>
<keyword evidence="5 14" id="KW-0418">Kinase</keyword>
<dbReference type="InterPro" id="IPR050198">
    <property type="entry name" value="Non-receptor_tyrosine_kinases"/>
</dbReference>
<dbReference type="Gene3D" id="3.30.505.10">
    <property type="entry name" value="SH2 domain"/>
    <property type="match status" value="1"/>
</dbReference>
<evidence type="ECO:0000313" key="19">
    <source>
        <dbReference type="Proteomes" id="UP000492821"/>
    </source>
</evidence>
<name>A0A7E4VXR1_PANRE</name>
<evidence type="ECO:0000256" key="15">
    <source>
        <dbReference type="SAM" id="MobiDB-lite"/>
    </source>
</evidence>
<keyword evidence="8 14" id="KW-0829">Tyrosine-protein kinase</keyword>
<dbReference type="SMART" id="SM00326">
    <property type="entry name" value="SH3"/>
    <property type="match status" value="1"/>
</dbReference>
<reference evidence="20" key="2">
    <citation type="submission" date="2020-10" db="UniProtKB">
        <authorList>
            <consortium name="WormBaseParasite"/>
        </authorList>
    </citation>
    <scope>IDENTIFICATION</scope>
</reference>
<dbReference type="PROSITE" id="PS00109">
    <property type="entry name" value="PROTEIN_KINASE_TYR"/>
    <property type="match status" value="1"/>
</dbReference>
<dbReference type="FunFam" id="1.10.510.10:FF:000399">
    <property type="entry name" value="Tyrosine-protein kinase"/>
    <property type="match status" value="1"/>
</dbReference>
<feature type="domain" description="Protein kinase" evidence="18">
    <location>
        <begin position="257"/>
        <end position="516"/>
    </location>
</feature>
<dbReference type="PROSITE" id="PS00107">
    <property type="entry name" value="PROTEIN_KINASE_ATP"/>
    <property type="match status" value="1"/>
</dbReference>
<dbReference type="PROSITE" id="PS50002">
    <property type="entry name" value="SH3"/>
    <property type="match status" value="1"/>
</dbReference>
<evidence type="ECO:0000259" key="17">
    <source>
        <dbReference type="PROSITE" id="PS50002"/>
    </source>
</evidence>
<feature type="region of interest" description="Disordered" evidence="15">
    <location>
        <begin position="1"/>
        <end position="24"/>
    </location>
</feature>
<dbReference type="InterPro" id="IPR000980">
    <property type="entry name" value="SH2"/>
</dbReference>
<dbReference type="InterPro" id="IPR001452">
    <property type="entry name" value="SH3_domain"/>
</dbReference>
<evidence type="ECO:0000256" key="9">
    <source>
        <dbReference type="ARBA" id="ARBA00051245"/>
    </source>
</evidence>
<dbReference type="Proteomes" id="UP000492821">
    <property type="component" value="Unassembled WGS sequence"/>
</dbReference>
<reference evidence="19" key="1">
    <citation type="journal article" date="2013" name="Genetics">
        <title>The draft genome and transcriptome of Panagrellus redivivus are shaped by the harsh demands of a free-living lifestyle.</title>
        <authorList>
            <person name="Srinivasan J."/>
            <person name="Dillman A.R."/>
            <person name="Macchietto M.G."/>
            <person name="Heikkinen L."/>
            <person name="Lakso M."/>
            <person name="Fracchia K.M."/>
            <person name="Antoshechkin I."/>
            <person name="Mortazavi A."/>
            <person name="Wong G."/>
            <person name="Sternberg P.W."/>
        </authorList>
    </citation>
    <scope>NUCLEOTIDE SEQUENCE [LARGE SCALE GENOMIC DNA]</scope>
    <source>
        <strain evidence="19">MT8872</strain>
    </source>
</reference>
<dbReference type="PRINTS" id="PR00452">
    <property type="entry name" value="SH3DOMAIN"/>
</dbReference>
<dbReference type="Pfam" id="PF00018">
    <property type="entry name" value="SH3_1"/>
    <property type="match status" value="1"/>
</dbReference>
<keyword evidence="4 13" id="KW-0547">Nucleotide-binding</keyword>
<evidence type="ECO:0000256" key="12">
    <source>
        <dbReference type="PROSITE-ProRule" id="PRU00192"/>
    </source>
</evidence>
<dbReference type="CDD" id="cd11845">
    <property type="entry name" value="SH3_Src_like"/>
    <property type="match status" value="1"/>
</dbReference>
<evidence type="ECO:0000256" key="11">
    <source>
        <dbReference type="PROSITE-ProRule" id="PRU00191"/>
    </source>
</evidence>
<dbReference type="SUPFAM" id="SSF50044">
    <property type="entry name" value="SH3-domain"/>
    <property type="match status" value="1"/>
</dbReference>
<dbReference type="InterPro" id="IPR020635">
    <property type="entry name" value="Tyr_kinase_cat_dom"/>
</dbReference>
<dbReference type="EC" id="2.7.10.2" evidence="14"/>
<keyword evidence="3 14" id="KW-0808">Transferase</keyword>
<dbReference type="GO" id="GO:0004715">
    <property type="term" value="F:non-membrane spanning protein tyrosine kinase activity"/>
    <property type="evidence" value="ECO:0007669"/>
    <property type="project" value="UniProtKB-EC"/>
</dbReference>
<evidence type="ECO:0000256" key="5">
    <source>
        <dbReference type="ARBA" id="ARBA00022777"/>
    </source>
</evidence>
<evidence type="ECO:0000256" key="1">
    <source>
        <dbReference type="ARBA" id="ARBA00022443"/>
    </source>
</evidence>
<dbReference type="Gene3D" id="1.10.510.10">
    <property type="entry name" value="Transferase(Phosphotransferase) domain 1"/>
    <property type="match status" value="1"/>
</dbReference>
<dbReference type="PRINTS" id="PR00109">
    <property type="entry name" value="TYRKINASE"/>
</dbReference>
<keyword evidence="7 11" id="KW-0727">SH2 domain</keyword>
<evidence type="ECO:0000313" key="20">
    <source>
        <dbReference type="WBParaSite" id="Pan_g3662.t1"/>
    </source>
</evidence>
<feature type="domain" description="SH2" evidence="16">
    <location>
        <begin position="135"/>
        <end position="232"/>
    </location>
</feature>
<dbReference type="InterPro" id="IPR017441">
    <property type="entry name" value="Protein_kinase_ATP_BS"/>
</dbReference>
<keyword evidence="6 13" id="KW-0067">ATP-binding</keyword>
<dbReference type="InterPro" id="IPR001245">
    <property type="entry name" value="Ser-Thr/Tyr_kinase_cat_dom"/>
</dbReference>
<feature type="binding site" evidence="13">
    <location>
        <position position="285"/>
    </location>
    <ligand>
        <name>ATP</name>
        <dbReference type="ChEBI" id="CHEBI:30616"/>
    </ligand>
</feature>
<evidence type="ECO:0000256" key="2">
    <source>
        <dbReference type="ARBA" id="ARBA00022553"/>
    </source>
</evidence>
<dbReference type="AlphaFoldDB" id="A0A7E4VXR1"/>
<dbReference type="InterPro" id="IPR000719">
    <property type="entry name" value="Prot_kinase_dom"/>
</dbReference>
<dbReference type="PRINTS" id="PR00401">
    <property type="entry name" value="SH2DOMAIN"/>
</dbReference>
<dbReference type="GO" id="GO:0005524">
    <property type="term" value="F:ATP binding"/>
    <property type="evidence" value="ECO:0007669"/>
    <property type="project" value="UniProtKB-UniRule"/>
</dbReference>
<dbReference type="Gene3D" id="2.30.30.40">
    <property type="entry name" value="SH3 Domains"/>
    <property type="match status" value="1"/>
</dbReference>
<evidence type="ECO:0000256" key="10">
    <source>
        <dbReference type="ARBA" id="ARBA00061539"/>
    </source>
</evidence>
<evidence type="ECO:0000256" key="3">
    <source>
        <dbReference type="ARBA" id="ARBA00022679"/>
    </source>
</evidence>
<dbReference type="PROSITE" id="PS50001">
    <property type="entry name" value="SH2"/>
    <property type="match status" value="1"/>
</dbReference>
<evidence type="ECO:0000259" key="18">
    <source>
        <dbReference type="PROSITE" id="PS50011"/>
    </source>
</evidence>
<evidence type="ECO:0000256" key="4">
    <source>
        <dbReference type="ARBA" id="ARBA00022741"/>
    </source>
</evidence>
<evidence type="ECO:0000256" key="14">
    <source>
        <dbReference type="RuleBase" id="RU362096"/>
    </source>
</evidence>
<sequence length="531" mass="59724">MGGCVSAQKGQPGSPGAPPTSGNPLIANRYIPEAGISGLGSSGTPRMCHVISAGGDGTPNMERQFSAGSPTLLVALYAYESRADGDLSFDKGDLMSLLDGSNADWWYVRKEKNRTTGYVPRNFVARFKTLESEEWFAGRITRSAAEKLVQRSNLPTGTYLVRERETEPLEYALTIKDDQNGTASVKHYKIKRLDGDEGYFITPRIKFKSLKELVHYYSERPDGLCGKLIFPAPKIAPTRRELSRDTQQNWEIPRDQLDFKMKIGDGNFGEVWKGRWRAVVDVAIKTMKPGTMSSEAFLGEAQIMKQCDHPNLVKLYAVCTQEEPFYIITEFMEGGSLLHFLRNDKNQLSVQAMIDMCGQIANGMKYLEERKLVHRDLAARNILVGEKISGVPVVKVADFGLARKLMEEDVYEAQTGAKFPIKWTAPEAASQGNFTMKSDVWSYGVLLCEIFSRGQVPYAGMQNREVIEQVEIGYRMPQPRNCPNNVYEEVILKCWDRIPDKRPTFHFLFHYFDDFFVSSQQSYAPPSASAD</sequence>
<dbReference type="InterPro" id="IPR008266">
    <property type="entry name" value="Tyr_kinase_AS"/>
</dbReference>
<evidence type="ECO:0000259" key="16">
    <source>
        <dbReference type="PROSITE" id="PS50001"/>
    </source>
</evidence>
<dbReference type="SUPFAM" id="SSF55550">
    <property type="entry name" value="SH2 domain"/>
    <property type="match status" value="1"/>
</dbReference>
<evidence type="ECO:0000256" key="13">
    <source>
        <dbReference type="PROSITE-ProRule" id="PRU10141"/>
    </source>
</evidence>
<keyword evidence="2" id="KW-0597">Phosphoprotein</keyword>
<dbReference type="GO" id="GO:0048565">
    <property type="term" value="P:digestive tract development"/>
    <property type="evidence" value="ECO:0007669"/>
    <property type="project" value="UniProtKB-ARBA"/>
</dbReference>
<comment type="similarity">
    <text evidence="10">Belongs to the protein kinase superfamily. Tyr protein kinase family. SRC subfamily.</text>
</comment>
<dbReference type="FunFam" id="3.30.200.20:FF:000053">
    <property type="entry name" value="Tyrosine-protein kinase"/>
    <property type="match status" value="1"/>
</dbReference>
<accession>A0A7E4VXR1</accession>
<dbReference type="InterPro" id="IPR036860">
    <property type="entry name" value="SH2_dom_sf"/>
</dbReference>
<dbReference type="PROSITE" id="PS50011">
    <property type="entry name" value="PROTEIN_KINASE_DOM"/>
    <property type="match status" value="1"/>
</dbReference>
<dbReference type="SMART" id="SM00252">
    <property type="entry name" value="SH2"/>
    <property type="match status" value="1"/>
</dbReference>
<proteinExistence type="inferred from homology"/>
<feature type="domain" description="SH3" evidence="17">
    <location>
        <begin position="68"/>
        <end position="129"/>
    </location>
</feature>
<dbReference type="InterPro" id="IPR036028">
    <property type="entry name" value="SH3-like_dom_sf"/>
</dbReference>
<protein>
    <recommendedName>
        <fullName evidence="14">Tyrosine-protein kinase</fullName>
        <ecNumber evidence="14">2.7.10.2</ecNumber>
    </recommendedName>
</protein>
<dbReference type="InterPro" id="IPR011009">
    <property type="entry name" value="Kinase-like_dom_sf"/>
</dbReference>
<evidence type="ECO:0000256" key="7">
    <source>
        <dbReference type="ARBA" id="ARBA00022999"/>
    </source>
</evidence>
<dbReference type="SMART" id="SM00219">
    <property type="entry name" value="TyrKc"/>
    <property type="match status" value="1"/>
</dbReference>
<evidence type="ECO:0000256" key="8">
    <source>
        <dbReference type="ARBA" id="ARBA00023137"/>
    </source>
</evidence>